<comment type="catalytic activity">
    <reaction evidence="1">
        <text>L-glutamyl-[protein] + S-adenosyl-L-methionine = [protein]-L-glutamate 5-O-methyl ester + S-adenosyl-L-homocysteine</text>
        <dbReference type="Rhea" id="RHEA:24452"/>
        <dbReference type="Rhea" id="RHEA-COMP:10208"/>
        <dbReference type="Rhea" id="RHEA-COMP:10311"/>
        <dbReference type="ChEBI" id="CHEBI:29973"/>
        <dbReference type="ChEBI" id="CHEBI:57856"/>
        <dbReference type="ChEBI" id="CHEBI:59789"/>
        <dbReference type="ChEBI" id="CHEBI:82795"/>
        <dbReference type="EC" id="2.1.1.80"/>
    </reaction>
</comment>
<dbReference type="RefSeq" id="WP_274924127.1">
    <property type="nucleotide sequence ID" value="NZ_JAKELO010000002.1"/>
</dbReference>
<evidence type="ECO:0000256" key="1">
    <source>
        <dbReference type="ARBA" id="ARBA00001541"/>
    </source>
</evidence>
<dbReference type="InterPro" id="IPR022641">
    <property type="entry name" value="CheR_N"/>
</dbReference>
<dbReference type="SMART" id="SM00138">
    <property type="entry name" value="MeTrc"/>
    <property type="match status" value="1"/>
</dbReference>
<dbReference type="SUPFAM" id="SSF47757">
    <property type="entry name" value="Chemotaxis receptor methyltransferase CheR, N-terminal domain"/>
    <property type="match status" value="1"/>
</dbReference>
<dbReference type="PROSITE" id="PS50123">
    <property type="entry name" value="CHER"/>
    <property type="match status" value="1"/>
</dbReference>
<organism evidence="7 8">
    <name type="scientific">Methanogenium marinum</name>
    <dbReference type="NCBI Taxonomy" id="348610"/>
    <lineage>
        <taxon>Archaea</taxon>
        <taxon>Methanobacteriati</taxon>
        <taxon>Methanobacteriota</taxon>
        <taxon>Stenosarchaea group</taxon>
        <taxon>Methanomicrobia</taxon>
        <taxon>Methanomicrobiales</taxon>
        <taxon>Methanomicrobiaceae</taxon>
        <taxon>Methanogenium</taxon>
    </lineage>
</organism>
<dbReference type="InterPro" id="IPR050903">
    <property type="entry name" value="Bact_Chemotaxis_MeTrfase"/>
</dbReference>
<gene>
    <name evidence="7" type="ORF">L0665_02435</name>
</gene>
<evidence type="ECO:0000256" key="4">
    <source>
        <dbReference type="ARBA" id="ARBA00022679"/>
    </source>
</evidence>
<dbReference type="AlphaFoldDB" id="A0A9Q4KUG7"/>
<keyword evidence="4" id="KW-0808">Transferase</keyword>
<dbReference type="InterPro" id="IPR036804">
    <property type="entry name" value="CheR_N_sf"/>
</dbReference>
<dbReference type="Gene3D" id="3.40.50.150">
    <property type="entry name" value="Vaccinia Virus protein VP39"/>
    <property type="match status" value="1"/>
</dbReference>
<dbReference type="GO" id="GO:0032259">
    <property type="term" value="P:methylation"/>
    <property type="evidence" value="ECO:0007669"/>
    <property type="project" value="UniProtKB-KW"/>
</dbReference>
<evidence type="ECO:0000259" key="6">
    <source>
        <dbReference type="PROSITE" id="PS50123"/>
    </source>
</evidence>
<keyword evidence="8" id="KW-1185">Reference proteome</keyword>
<dbReference type="PANTHER" id="PTHR24422">
    <property type="entry name" value="CHEMOTAXIS PROTEIN METHYLTRANSFERASE"/>
    <property type="match status" value="1"/>
</dbReference>
<dbReference type="EC" id="2.1.1.80" evidence="2"/>
<evidence type="ECO:0000313" key="8">
    <source>
        <dbReference type="Proteomes" id="UP001143747"/>
    </source>
</evidence>
<protein>
    <recommendedName>
        <fullName evidence="2">protein-glutamate O-methyltransferase</fullName>
        <ecNumber evidence="2">2.1.1.80</ecNumber>
    </recommendedName>
</protein>
<evidence type="ECO:0000256" key="5">
    <source>
        <dbReference type="ARBA" id="ARBA00022691"/>
    </source>
</evidence>
<dbReference type="GO" id="GO:0008983">
    <property type="term" value="F:protein-glutamate O-methyltransferase activity"/>
    <property type="evidence" value="ECO:0007669"/>
    <property type="project" value="UniProtKB-EC"/>
</dbReference>
<keyword evidence="5" id="KW-0949">S-adenosyl-L-methionine</keyword>
<dbReference type="Gene3D" id="1.10.155.10">
    <property type="entry name" value="Chemotaxis receptor methyltransferase CheR, N-terminal domain"/>
    <property type="match status" value="1"/>
</dbReference>
<keyword evidence="3" id="KW-0489">Methyltransferase</keyword>
<dbReference type="PRINTS" id="PR00996">
    <property type="entry name" value="CHERMTFRASE"/>
</dbReference>
<reference evidence="7" key="1">
    <citation type="submission" date="2022-01" db="EMBL/GenBank/DDBJ databases">
        <title>Draft genome of Methanogenium marinum DSM 15558.</title>
        <authorList>
            <person name="Chen S.-C."/>
            <person name="You Y.-T."/>
        </authorList>
    </citation>
    <scope>NUCLEOTIDE SEQUENCE</scope>
    <source>
        <strain evidence="7">DSM 15558</strain>
    </source>
</reference>
<dbReference type="Pfam" id="PF03705">
    <property type="entry name" value="CheR_N"/>
    <property type="match status" value="1"/>
</dbReference>
<dbReference type="InterPro" id="IPR000780">
    <property type="entry name" value="CheR_MeTrfase"/>
</dbReference>
<evidence type="ECO:0000256" key="2">
    <source>
        <dbReference type="ARBA" id="ARBA00012534"/>
    </source>
</evidence>
<sequence length="267" mass="31589">MENREFQSVLRTIESKIGIQCANYKPDYLQRRIQSRMRMNKMDSYPEYNSKLISDTNEQEALRNALTINVTKFWRDREVFDLIKREVIPEIKRRKQRIRIWSAGCATGEEPYTLALMCHEAKVLYPDVQITIFASDIDREALKKAEMGIYQKKALENLSEPQIRRHFEEQDDGSYQVKQHLKDLVKFSRHDLMSGRTVTQYLDVILCRNVTIYFTEKQKDELARLFAPALSEGGYYVMGKTEYMGRDVEHLYDPFNSIQKIYRKKSA</sequence>
<dbReference type="Pfam" id="PF01739">
    <property type="entry name" value="CheR"/>
    <property type="match status" value="1"/>
</dbReference>
<proteinExistence type="predicted"/>
<name>A0A9Q4KUG7_9EURY</name>
<accession>A0A9Q4KUG7</accession>
<feature type="domain" description="CheR-type methyltransferase" evidence="6">
    <location>
        <begin position="1"/>
        <end position="267"/>
    </location>
</feature>
<dbReference type="PANTHER" id="PTHR24422:SF10">
    <property type="entry name" value="CHEMOTAXIS PROTEIN METHYLTRANSFERASE 2"/>
    <property type="match status" value="1"/>
</dbReference>
<evidence type="ECO:0000256" key="3">
    <source>
        <dbReference type="ARBA" id="ARBA00022603"/>
    </source>
</evidence>
<dbReference type="EMBL" id="JAKELO010000002">
    <property type="protein sequence ID" value="MDE4907476.1"/>
    <property type="molecule type" value="Genomic_DNA"/>
</dbReference>
<evidence type="ECO:0000313" key="7">
    <source>
        <dbReference type="EMBL" id="MDE4907476.1"/>
    </source>
</evidence>
<dbReference type="Proteomes" id="UP001143747">
    <property type="component" value="Unassembled WGS sequence"/>
</dbReference>
<dbReference type="SUPFAM" id="SSF53335">
    <property type="entry name" value="S-adenosyl-L-methionine-dependent methyltransferases"/>
    <property type="match status" value="1"/>
</dbReference>
<dbReference type="InterPro" id="IPR029063">
    <property type="entry name" value="SAM-dependent_MTases_sf"/>
</dbReference>
<comment type="caution">
    <text evidence="7">The sequence shown here is derived from an EMBL/GenBank/DDBJ whole genome shotgun (WGS) entry which is preliminary data.</text>
</comment>
<dbReference type="InterPro" id="IPR022642">
    <property type="entry name" value="CheR_C"/>
</dbReference>